<gene>
    <name evidence="2" type="ORF">GV789_24190</name>
</gene>
<comment type="caution">
    <text evidence="2">The sequence shown here is derived from an EMBL/GenBank/DDBJ whole genome shotgun (WGS) entry which is preliminary data.</text>
</comment>
<evidence type="ECO:0000313" key="2">
    <source>
        <dbReference type="EMBL" id="NEW47518.1"/>
    </source>
</evidence>
<feature type="compositionally biased region" description="Pro residues" evidence="1">
    <location>
        <begin position="64"/>
        <end position="76"/>
    </location>
</feature>
<dbReference type="Proteomes" id="UP000468928">
    <property type="component" value="Unassembled WGS sequence"/>
</dbReference>
<reference evidence="2 3" key="1">
    <citation type="submission" date="2020-01" db="EMBL/GenBank/DDBJ databases">
        <title>Genetics and antimicrobial susceptibilities of Nocardia species isolated from the soil; a comparison with species isolated from humans.</title>
        <authorList>
            <person name="Carrasco G."/>
            <person name="Monzon S."/>
            <person name="Sansegundo M."/>
            <person name="Garcia E."/>
            <person name="Garrido N."/>
            <person name="Medina M.J."/>
            <person name="Villalon P."/>
            <person name="Ramirez-Arocha A.C."/>
            <person name="Jimenez P."/>
            <person name="Cuesta I."/>
            <person name="Valdezate S."/>
        </authorList>
    </citation>
    <scope>NUCLEOTIDE SEQUENCE [LARGE SCALE GENOMIC DNA]</scope>
    <source>
        <strain evidence="2 3">CNM20110639</strain>
    </source>
</reference>
<evidence type="ECO:0000313" key="3">
    <source>
        <dbReference type="Proteomes" id="UP000468928"/>
    </source>
</evidence>
<sequence>MPGRRHRLFPQETNPHQPTQITQGWLPAREPSAHSAPAPDQHAQHPPNLGDQPSNGQAGASMTPVPPPPMPGPPAPGIGARQGNQQRGGSNGYARSRGKPGDGQGSVLVQPFAGFGVAAEFNPSTGALQAVPAQAGAPAGVYGDLGESKVVFYRNGAGLALRVDGRTIELDGPVDIEWGQVAYRTTRFAVIEGGVVVFEAIYRSLPPEMDLGALVHGVLADPERRAAIFPGQQ</sequence>
<dbReference type="RefSeq" id="WP_163830079.1">
    <property type="nucleotide sequence ID" value="NZ_JAAGUZ010000088.1"/>
</dbReference>
<proteinExistence type="predicted"/>
<feature type="region of interest" description="Disordered" evidence="1">
    <location>
        <begin position="1"/>
        <end position="107"/>
    </location>
</feature>
<accession>A0A6P1DBK1</accession>
<name>A0A6P1DBK1_9NOCA</name>
<organism evidence="2 3">
    <name type="scientific">Nocardia cyriacigeorgica</name>
    <dbReference type="NCBI Taxonomy" id="135487"/>
    <lineage>
        <taxon>Bacteria</taxon>
        <taxon>Bacillati</taxon>
        <taxon>Actinomycetota</taxon>
        <taxon>Actinomycetes</taxon>
        <taxon>Mycobacteriales</taxon>
        <taxon>Nocardiaceae</taxon>
        <taxon>Nocardia</taxon>
    </lineage>
</organism>
<dbReference type="EMBL" id="JAAGUZ010000088">
    <property type="protein sequence ID" value="NEW47518.1"/>
    <property type="molecule type" value="Genomic_DNA"/>
</dbReference>
<protein>
    <submittedName>
        <fullName evidence="2">Uncharacterized protein</fullName>
    </submittedName>
</protein>
<feature type="compositionally biased region" description="Low complexity" evidence="1">
    <location>
        <begin position="33"/>
        <end position="47"/>
    </location>
</feature>
<evidence type="ECO:0000256" key="1">
    <source>
        <dbReference type="SAM" id="MobiDB-lite"/>
    </source>
</evidence>
<feature type="compositionally biased region" description="Low complexity" evidence="1">
    <location>
        <begin position="77"/>
        <end position="88"/>
    </location>
</feature>
<feature type="compositionally biased region" description="Polar residues" evidence="1">
    <location>
        <begin position="11"/>
        <end position="23"/>
    </location>
</feature>
<dbReference type="AlphaFoldDB" id="A0A6P1DBK1"/>